<dbReference type="Proteomes" id="UP001170364">
    <property type="component" value="Unassembled WGS sequence"/>
</dbReference>
<dbReference type="NCBIfam" id="NF033610">
    <property type="entry name" value="SLATT_3"/>
    <property type="match status" value="1"/>
</dbReference>
<protein>
    <submittedName>
        <fullName evidence="4">DUF4231 domain-containing protein</fullName>
    </submittedName>
</protein>
<gene>
    <name evidence="4" type="ORF">PJV93_00325</name>
</gene>
<keyword evidence="1" id="KW-0472">Membrane</keyword>
<feature type="transmembrane region" description="Helical" evidence="1">
    <location>
        <begin position="26"/>
        <end position="48"/>
    </location>
</feature>
<dbReference type="InterPro" id="IPR040884">
    <property type="entry name" value="SLATT_1"/>
</dbReference>
<dbReference type="EMBL" id="JAQJJG010000001">
    <property type="protein sequence ID" value="MDN5122343.1"/>
    <property type="molecule type" value="Genomic_DNA"/>
</dbReference>
<dbReference type="InterPro" id="IPR041116">
    <property type="entry name" value="SLATT_3"/>
</dbReference>
<reference evidence="4" key="2">
    <citation type="submission" date="2023-01" db="EMBL/GenBank/DDBJ databases">
        <authorList>
            <person name="Uljanovas D."/>
        </authorList>
    </citation>
    <scope>NUCLEOTIDE SEQUENCE</scope>
    <source>
        <strain evidence="4">S41</strain>
    </source>
</reference>
<proteinExistence type="predicted"/>
<dbReference type="Pfam" id="PF18184">
    <property type="entry name" value="SLATT_3"/>
    <property type="match status" value="1"/>
</dbReference>
<dbReference type="NCBIfam" id="NF033634">
    <property type="entry name" value="SLATT_1"/>
    <property type="match status" value="1"/>
</dbReference>
<dbReference type="Pfam" id="PF18181">
    <property type="entry name" value="SLATT_1"/>
    <property type="match status" value="1"/>
</dbReference>
<reference evidence="4" key="1">
    <citation type="journal article" date="2023" name="Microorganisms">
        <title>Genomic Characterization of Arcobacter butzleri Strains Isolated from Various Sources in Lithuania.</title>
        <authorList>
            <person name="Uljanovas D."/>
            <person name="Golz G."/>
            <person name="Fleischmann S."/>
            <person name="Kudirkiene E."/>
            <person name="Kasetiene N."/>
            <person name="Grineviciene A."/>
            <person name="Tamuleviciene E."/>
            <person name="Aksomaitiene J."/>
            <person name="Alter T."/>
            <person name="Malakauskas M."/>
        </authorList>
    </citation>
    <scope>NUCLEOTIDE SEQUENCE</scope>
    <source>
        <strain evidence="4">S41</strain>
    </source>
</reference>
<keyword evidence="1" id="KW-0812">Transmembrane</keyword>
<sequence length="290" mass="33847">MFELNKDSLPNLYQVADRVSLKNQKYYFNLICCYLFLLVVAALISFIWPKEQASIIVSLIIFLITIAILVFLKVKKPDDIWYNGRAVAESIKTRSWRWCMRATPYENIDDNVAINEFISDQKNILKQNKSISDILDTNISSEPISETMKQIRLLDISSRLEIYKEQRVKNQIIWYSLKAKENQKKANFWFVVSILLYSITILFLIYKITNTSISLPIEVITTAGTGILTWINSKKFNELHSSYKLTAHEISFIKMDGQNITTEEELSEFIINSETAFSREHTQWIARKIF</sequence>
<keyword evidence="1" id="KW-1133">Transmembrane helix</keyword>
<evidence type="ECO:0000256" key="1">
    <source>
        <dbReference type="SAM" id="Phobius"/>
    </source>
</evidence>
<feature type="transmembrane region" description="Helical" evidence="1">
    <location>
        <begin position="186"/>
        <end position="206"/>
    </location>
</feature>
<accession>A0AAW7Q8H4</accession>
<comment type="caution">
    <text evidence="4">The sequence shown here is derived from an EMBL/GenBank/DDBJ whole genome shotgun (WGS) entry which is preliminary data.</text>
</comment>
<name>A0AAW7Q8H4_9BACT</name>
<evidence type="ECO:0000259" key="3">
    <source>
        <dbReference type="Pfam" id="PF18184"/>
    </source>
</evidence>
<evidence type="ECO:0000313" key="5">
    <source>
        <dbReference type="Proteomes" id="UP001170364"/>
    </source>
</evidence>
<organism evidence="4 5">
    <name type="scientific">Aliarcobacter butzleri</name>
    <dbReference type="NCBI Taxonomy" id="28197"/>
    <lineage>
        <taxon>Bacteria</taxon>
        <taxon>Pseudomonadati</taxon>
        <taxon>Campylobacterota</taxon>
        <taxon>Epsilonproteobacteria</taxon>
        <taxon>Campylobacterales</taxon>
        <taxon>Arcobacteraceae</taxon>
        <taxon>Aliarcobacter</taxon>
    </lineage>
</organism>
<evidence type="ECO:0000313" key="4">
    <source>
        <dbReference type="EMBL" id="MDN5122343.1"/>
    </source>
</evidence>
<feature type="domain" description="SMODS and SLOG-associating 2TM effector" evidence="3">
    <location>
        <begin position="10"/>
        <end position="159"/>
    </location>
</feature>
<evidence type="ECO:0000259" key="2">
    <source>
        <dbReference type="Pfam" id="PF18181"/>
    </source>
</evidence>
<feature type="domain" description="SMODS and SLOG-associating 2TM effector" evidence="2">
    <location>
        <begin position="163"/>
        <end position="284"/>
    </location>
</feature>
<feature type="transmembrane region" description="Helical" evidence="1">
    <location>
        <begin position="54"/>
        <end position="72"/>
    </location>
</feature>
<dbReference type="AlphaFoldDB" id="A0AAW7Q8H4"/>